<feature type="region of interest" description="Disordered" evidence="1">
    <location>
        <begin position="266"/>
        <end position="299"/>
    </location>
</feature>
<dbReference type="PROSITE" id="PS50943">
    <property type="entry name" value="HTH_CROC1"/>
    <property type="match status" value="1"/>
</dbReference>
<dbReference type="CDD" id="cd00093">
    <property type="entry name" value="HTH_XRE"/>
    <property type="match status" value="1"/>
</dbReference>
<keyword evidence="4" id="KW-1185">Reference proteome</keyword>
<sequence length="299" mass="33371">MNRDLERVARLIAARRGELGLTQEEVAERAEVDRKTIYNLEAAERWPQAKTRSRIERALRWYPGDLQRAAEGQDPVDYDASPPERNLLANLVQARMAELDLTWGDVARDAALSEAELRQLRVRWLPVGEVAQGLDRAMRWEPGSVASMVAGQTGLQRRGVALKVLDRLSTAEPAPDAVDDGRPAENLVSKLPRPVRQVLEGGQVEHWHMVDVSSPGSDDVIMVMWVGPKPEDVDQVRRDFAQHRLRRRAVRDVAIAQQDKWDEIIAGEQVRDGEDERTGGDASVEEVGEDQSNGALDSG</sequence>
<feature type="compositionally biased region" description="Polar residues" evidence="1">
    <location>
        <begin position="290"/>
        <end position="299"/>
    </location>
</feature>
<comment type="caution">
    <text evidence="3">The sequence shown here is derived from an EMBL/GenBank/DDBJ whole genome shotgun (WGS) entry which is preliminary data.</text>
</comment>
<reference evidence="3 4" key="1">
    <citation type="submission" date="2019-03" db="EMBL/GenBank/DDBJ databases">
        <title>Draft genome sequences of novel Actinobacteria.</title>
        <authorList>
            <person name="Sahin N."/>
            <person name="Ay H."/>
            <person name="Saygin H."/>
        </authorList>
    </citation>
    <scope>NUCLEOTIDE SEQUENCE [LARGE SCALE GENOMIC DNA]</scope>
    <source>
        <strain evidence="3 4">H3C3</strain>
    </source>
</reference>
<proteinExistence type="predicted"/>
<dbReference type="OrthoDB" id="5192612at2"/>
<dbReference type="Proteomes" id="UP000294513">
    <property type="component" value="Unassembled WGS sequence"/>
</dbReference>
<organism evidence="3 4">
    <name type="scientific">Actinomadura rubrisoli</name>
    <dbReference type="NCBI Taxonomy" id="2530368"/>
    <lineage>
        <taxon>Bacteria</taxon>
        <taxon>Bacillati</taxon>
        <taxon>Actinomycetota</taxon>
        <taxon>Actinomycetes</taxon>
        <taxon>Streptosporangiales</taxon>
        <taxon>Thermomonosporaceae</taxon>
        <taxon>Actinomadura</taxon>
    </lineage>
</organism>
<evidence type="ECO:0000256" key="1">
    <source>
        <dbReference type="SAM" id="MobiDB-lite"/>
    </source>
</evidence>
<accession>A0A4R4ZRB8</accession>
<dbReference type="RefSeq" id="WP_131903621.1">
    <property type="nucleotide sequence ID" value="NZ_SMKU01000589.1"/>
</dbReference>
<dbReference type="InterPro" id="IPR001387">
    <property type="entry name" value="Cro/C1-type_HTH"/>
</dbReference>
<dbReference type="GO" id="GO:0003677">
    <property type="term" value="F:DNA binding"/>
    <property type="evidence" value="ECO:0007669"/>
    <property type="project" value="InterPro"/>
</dbReference>
<feature type="compositionally biased region" description="Basic and acidic residues" evidence="1">
    <location>
        <begin position="266"/>
        <end position="279"/>
    </location>
</feature>
<gene>
    <name evidence="3" type="ORF">E1298_45725</name>
</gene>
<protein>
    <submittedName>
        <fullName evidence="3">Transcriptional regulator</fullName>
    </submittedName>
</protein>
<dbReference type="InterPro" id="IPR010982">
    <property type="entry name" value="Lambda_DNA-bd_dom_sf"/>
</dbReference>
<dbReference type="Gene3D" id="1.10.260.40">
    <property type="entry name" value="lambda repressor-like DNA-binding domains"/>
    <property type="match status" value="1"/>
</dbReference>
<name>A0A4R4ZRB8_9ACTN</name>
<dbReference type="SUPFAM" id="SSF47413">
    <property type="entry name" value="lambda repressor-like DNA-binding domains"/>
    <property type="match status" value="1"/>
</dbReference>
<dbReference type="EMBL" id="SMKU01000589">
    <property type="protein sequence ID" value="TDD60910.1"/>
    <property type="molecule type" value="Genomic_DNA"/>
</dbReference>
<evidence type="ECO:0000313" key="3">
    <source>
        <dbReference type="EMBL" id="TDD60910.1"/>
    </source>
</evidence>
<dbReference type="AlphaFoldDB" id="A0A4R4ZRB8"/>
<evidence type="ECO:0000313" key="4">
    <source>
        <dbReference type="Proteomes" id="UP000294513"/>
    </source>
</evidence>
<dbReference type="Pfam" id="PF01381">
    <property type="entry name" value="HTH_3"/>
    <property type="match status" value="1"/>
</dbReference>
<evidence type="ECO:0000259" key="2">
    <source>
        <dbReference type="PROSITE" id="PS50943"/>
    </source>
</evidence>
<feature type="domain" description="HTH cro/C1-type" evidence="2">
    <location>
        <begin position="12"/>
        <end position="66"/>
    </location>
</feature>
<dbReference type="SMART" id="SM00530">
    <property type="entry name" value="HTH_XRE"/>
    <property type="match status" value="1"/>
</dbReference>